<sequence>MVFDYAPPAGKYPGRPNGPAFDTRNPVALWRKILNFRMFSRNRKVYGELLDLPDYLLDDIGLSRSDVMAARLRQSQHSLNRR</sequence>
<gene>
    <name evidence="2" type="ORF">CLV41_104238</name>
</gene>
<evidence type="ECO:0000313" key="2">
    <source>
        <dbReference type="EMBL" id="POF31669.1"/>
    </source>
</evidence>
<dbReference type="RefSeq" id="WP_170107172.1">
    <property type="nucleotide sequence ID" value="NZ_PPCN01000004.1"/>
</dbReference>
<dbReference type="Pfam" id="PF06568">
    <property type="entry name" value="YjiS-like"/>
    <property type="match status" value="1"/>
</dbReference>
<dbReference type="Proteomes" id="UP000236959">
    <property type="component" value="Unassembled WGS sequence"/>
</dbReference>
<reference evidence="2 3" key="1">
    <citation type="submission" date="2018-01" db="EMBL/GenBank/DDBJ databases">
        <title>Genomic Encyclopedia of Archaeal and Bacterial Type Strains, Phase II (KMG-II): from individual species to whole genera.</title>
        <authorList>
            <person name="Goeker M."/>
        </authorList>
    </citation>
    <scope>NUCLEOTIDE SEQUENCE [LARGE SCALE GENOMIC DNA]</scope>
    <source>
        <strain evidence="2 3">DSM 17023</strain>
    </source>
</reference>
<dbReference type="AlphaFoldDB" id="A0A2S3UW31"/>
<feature type="domain" description="YjiS-like" evidence="1">
    <location>
        <begin position="42"/>
        <end position="67"/>
    </location>
</feature>
<dbReference type="InterPro" id="IPR009506">
    <property type="entry name" value="YjiS-like"/>
</dbReference>
<protein>
    <submittedName>
        <fullName evidence="2">Uncharacterized protein YjiS (DUF1127 family)</fullName>
    </submittedName>
</protein>
<comment type="caution">
    <text evidence="2">The sequence shown here is derived from an EMBL/GenBank/DDBJ whole genome shotgun (WGS) entry which is preliminary data.</text>
</comment>
<evidence type="ECO:0000313" key="3">
    <source>
        <dbReference type="Proteomes" id="UP000236959"/>
    </source>
</evidence>
<dbReference type="EMBL" id="PPCN01000004">
    <property type="protein sequence ID" value="POF31669.1"/>
    <property type="molecule type" value="Genomic_DNA"/>
</dbReference>
<keyword evidence="3" id="KW-1185">Reference proteome</keyword>
<evidence type="ECO:0000259" key="1">
    <source>
        <dbReference type="Pfam" id="PF06568"/>
    </source>
</evidence>
<proteinExistence type="predicted"/>
<organism evidence="2 3">
    <name type="scientific">Roseibium marinum</name>
    <dbReference type="NCBI Taxonomy" id="281252"/>
    <lineage>
        <taxon>Bacteria</taxon>
        <taxon>Pseudomonadati</taxon>
        <taxon>Pseudomonadota</taxon>
        <taxon>Alphaproteobacteria</taxon>
        <taxon>Hyphomicrobiales</taxon>
        <taxon>Stappiaceae</taxon>
        <taxon>Roseibium</taxon>
    </lineage>
</organism>
<accession>A0A2S3UW31</accession>
<name>A0A2S3UW31_9HYPH</name>